<dbReference type="RefSeq" id="WP_015330642.1">
    <property type="nucleotide sequence ID" value="NC_020054.1"/>
</dbReference>
<dbReference type="HOGENOM" id="CLU_3007610_0_0_10"/>
<sequence length="56" mass="6130">MIRTDLIKLLGFVLGLQLIFAALHYFGGYEASPAITGGVTAGLLTTYFARKRRKQA</sequence>
<dbReference type="OrthoDB" id="9987627at2"/>
<dbReference type="STRING" id="1166018.FAES_1533"/>
<proteinExistence type="predicted"/>
<keyword evidence="1" id="KW-1133">Transmembrane helix</keyword>
<dbReference type="EMBL" id="HE796683">
    <property type="protein sequence ID" value="CCG99543.1"/>
    <property type="molecule type" value="Genomic_DNA"/>
</dbReference>
<feature type="transmembrane region" description="Helical" evidence="1">
    <location>
        <begin position="32"/>
        <end position="49"/>
    </location>
</feature>
<keyword evidence="1" id="KW-0472">Membrane</keyword>
<evidence type="ECO:0000256" key="1">
    <source>
        <dbReference type="SAM" id="Phobius"/>
    </source>
</evidence>
<evidence type="ECO:0000313" key="3">
    <source>
        <dbReference type="Proteomes" id="UP000011058"/>
    </source>
</evidence>
<keyword evidence="3" id="KW-1185">Reference proteome</keyword>
<name>I0K5Z0_9BACT</name>
<organism evidence="2 3">
    <name type="scientific">Fibrella aestuarina BUZ 2</name>
    <dbReference type="NCBI Taxonomy" id="1166018"/>
    <lineage>
        <taxon>Bacteria</taxon>
        <taxon>Pseudomonadati</taxon>
        <taxon>Bacteroidota</taxon>
        <taxon>Cytophagia</taxon>
        <taxon>Cytophagales</taxon>
        <taxon>Spirosomataceae</taxon>
        <taxon>Fibrella</taxon>
    </lineage>
</organism>
<keyword evidence="1" id="KW-0812">Transmembrane</keyword>
<dbReference type="AlphaFoldDB" id="I0K5Z0"/>
<protein>
    <submittedName>
        <fullName evidence="2">Uncharacterized protein</fullName>
    </submittedName>
</protein>
<dbReference type="KEGG" id="fae:FAES_1533"/>
<accession>I0K5Z0</accession>
<evidence type="ECO:0000313" key="2">
    <source>
        <dbReference type="EMBL" id="CCG99543.1"/>
    </source>
</evidence>
<feature type="transmembrane region" description="Helical" evidence="1">
    <location>
        <begin position="7"/>
        <end position="26"/>
    </location>
</feature>
<reference evidence="2 3" key="1">
    <citation type="journal article" date="2012" name="J. Bacteriol.">
        <title>Genome Sequence of Fibrella aestuarina BUZ 2T, a Filamentous Marine Bacterium.</title>
        <authorList>
            <person name="Filippini M."/>
            <person name="Qi W."/>
            <person name="Blom J."/>
            <person name="Goesmann A."/>
            <person name="Smits T.H."/>
            <person name="Bagheri H.C."/>
        </authorList>
    </citation>
    <scope>NUCLEOTIDE SEQUENCE [LARGE SCALE GENOMIC DNA]</scope>
    <source>
        <strain evidence="3">BUZ 2T</strain>
    </source>
</reference>
<dbReference type="Proteomes" id="UP000011058">
    <property type="component" value="Chromosome"/>
</dbReference>
<gene>
    <name evidence="2" type="ORF">FAES_1533</name>
</gene>